<evidence type="ECO:0000313" key="1">
    <source>
        <dbReference type="EMBL" id="ETO26267.1"/>
    </source>
</evidence>
<dbReference type="EMBL" id="ASPP01007985">
    <property type="protein sequence ID" value="ETO26267.1"/>
    <property type="molecule type" value="Genomic_DNA"/>
</dbReference>
<reference evidence="1 2" key="1">
    <citation type="journal article" date="2013" name="Curr. Biol.">
        <title>The Genome of the Foraminiferan Reticulomyxa filosa.</title>
        <authorList>
            <person name="Glockner G."/>
            <person name="Hulsmann N."/>
            <person name="Schleicher M."/>
            <person name="Noegel A.A."/>
            <person name="Eichinger L."/>
            <person name="Gallinger C."/>
            <person name="Pawlowski J."/>
            <person name="Sierra R."/>
            <person name="Euteneuer U."/>
            <person name="Pillet L."/>
            <person name="Moustafa A."/>
            <person name="Platzer M."/>
            <person name="Groth M."/>
            <person name="Szafranski K."/>
            <person name="Schliwa M."/>
        </authorList>
    </citation>
    <scope>NUCLEOTIDE SEQUENCE [LARGE SCALE GENOMIC DNA]</scope>
</reference>
<evidence type="ECO:0000313" key="2">
    <source>
        <dbReference type="Proteomes" id="UP000023152"/>
    </source>
</evidence>
<gene>
    <name evidence="1" type="ORF">RFI_10873</name>
</gene>
<sequence length="179" mass="21107">MDYYTSNLEKHLNLSFKDSSEVLSLSPASSKTQCVVYKEEILICGVVGGVTTICYSSKLTKILCVQFKYKSISKINDDKVNFILRKIINVVWYYYHIKIKKNINNNFNSYKCKKKKPTIKNKMHKSSQTTKISKNLLNNSLENKHSVEKRLKFFKQLVNIKNIKIIFKKYIIRRNFFKN</sequence>
<protein>
    <submittedName>
        <fullName evidence="1">Uncharacterized protein</fullName>
    </submittedName>
</protein>
<name>X6NLK7_RETFI</name>
<dbReference type="Proteomes" id="UP000023152">
    <property type="component" value="Unassembled WGS sequence"/>
</dbReference>
<comment type="caution">
    <text evidence="1">The sequence shown here is derived from an EMBL/GenBank/DDBJ whole genome shotgun (WGS) entry which is preliminary data.</text>
</comment>
<dbReference type="AlphaFoldDB" id="X6NLK7"/>
<accession>X6NLK7</accession>
<keyword evidence="2" id="KW-1185">Reference proteome</keyword>
<proteinExistence type="predicted"/>
<organism evidence="1 2">
    <name type="scientific">Reticulomyxa filosa</name>
    <dbReference type="NCBI Taxonomy" id="46433"/>
    <lineage>
        <taxon>Eukaryota</taxon>
        <taxon>Sar</taxon>
        <taxon>Rhizaria</taxon>
        <taxon>Retaria</taxon>
        <taxon>Foraminifera</taxon>
        <taxon>Monothalamids</taxon>
        <taxon>Reticulomyxidae</taxon>
        <taxon>Reticulomyxa</taxon>
    </lineage>
</organism>